<feature type="transmembrane region" description="Helical" evidence="9">
    <location>
        <begin position="280"/>
        <end position="304"/>
    </location>
</feature>
<keyword evidence="3" id="KW-0813">Transport</keyword>
<evidence type="ECO:0000256" key="8">
    <source>
        <dbReference type="SAM" id="MobiDB-lite"/>
    </source>
</evidence>
<sequence length="575" mass="62472">MTRKSDEPGARKGFLGTLNSDVAPRVFWPAAGFIVAFVGVAMIWPEDMYRAMMEIQGWIVRWFGPYYTVVVTGFVAFSLWVGLGRYGDIKLGKDDDEPEFSLVSWFTMLFAAGMGIGLVFWGVAEPLNHLAGIPNRASGVEIMDEQGAQAALVQTFLHWGLHPWATYVVVGLAIAYAVHRKGHPVSIRWTLKPLLGNRINGWAGDLVDIVAVVGTLFGVATSLGLGVIQIGAGLSVLDVVGENPGNLLYVVLIGAITLLAVASVFTGLKKGIKLLSNVNIGLAGAVLLFVLFAGPTLFLFRHFIQSIGQYLQELLRHSFDTTAMHGDAGTTWQSWWTAFYWAWWISWASFVGVFIARISKGRTIRQFVAAVLIVPTMLTLLWFTVLGGTATNHELSDEGSLVARGPNGGALLDANGVNISVDNDSSLFQLLETLPGGTILAGFAIIAIVLFFVTSSDSGSLVVDMLASGGDPNPPVWSRIFWGTAEGVVAVALLTAGGESSLTALRYTAIVIAFPFSIVMLLMCWASLREFKAERQLMHAIRLKHQHEELTERLREQGQLKSDDRDISDPTTSRE</sequence>
<dbReference type="Pfam" id="PF02028">
    <property type="entry name" value="BCCT"/>
    <property type="match status" value="1"/>
</dbReference>
<feature type="transmembrane region" description="Helical" evidence="9">
    <location>
        <begin position="476"/>
        <end position="498"/>
    </location>
</feature>
<keyword evidence="7 9" id="KW-0472">Membrane</keyword>
<dbReference type="EMBL" id="JAFFZE010000015">
    <property type="protein sequence ID" value="MCT2585463.1"/>
    <property type="molecule type" value="Genomic_DNA"/>
</dbReference>
<evidence type="ECO:0000313" key="11">
    <source>
        <dbReference type="Proteomes" id="UP001156441"/>
    </source>
</evidence>
<feature type="transmembrane region" description="Helical" evidence="9">
    <location>
        <begin position="338"/>
        <end position="355"/>
    </location>
</feature>
<feature type="transmembrane region" description="Helical" evidence="9">
    <location>
        <begin position="64"/>
        <end position="83"/>
    </location>
</feature>
<feature type="transmembrane region" description="Helical" evidence="9">
    <location>
        <begin position="434"/>
        <end position="455"/>
    </location>
</feature>
<dbReference type="RefSeq" id="WP_260193045.1">
    <property type="nucleotide sequence ID" value="NZ_JAFFZE010000015.1"/>
</dbReference>
<evidence type="ECO:0000256" key="2">
    <source>
        <dbReference type="ARBA" id="ARBA00005658"/>
    </source>
</evidence>
<organism evidence="10 11">
    <name type="scientific">Actinophytocola gossypii</name>
    <dbReference type="NCBI Taxonomy" id="2812003"/>
    <lineage>
        <taxon>Bacteria</taxon>
        <taxon>Bacillati</taxon>
        <taxon>Actinomycetota</taxon>
        <taxon>Actinomycetes</taxon>
        <taxon>Pseudonocardiales</taxon>
        <taxon>Pseudonocardiaceae</taxon>
    </lineage>
</organism>
<feature type="transmembrane region" description="Helical" evidence="9">
    <location>
        <begin position="199"/>
        <end position="227"/>
    </location>
</feature>
<feature type="transmembrane region" description="Helical" evidence="9">
    <location>
        <begin position="504"/>
        <end position="528"/>
    </location>
</feature>
<evidence type="ECO:0000313" key="10">
    <source>
        <dbReference type="EMBL" id="MCT2585463.1"/>
    </source>
</evidence>
<proteinExistence type="inferred from homology"/>
<protein>
    <submittedName>
        <fullName evidence="10">BCCT family transporter</fullName>
    </submittedName>
</protein>
<comment type="similarity">
    <text evidence="2">Belongs to the BCCT transporter (TC 2.A.15) family.</text>
</comment>
<feature type="transmembrane region" description="Helical" evidence="9">
    <location>
        <begin position="247"/>
        <end position="268"/>
    </location>
</feature>
<dbReference type="PANTHER" id="PTHR30047:SF7">
    <property type="entry name" value="HIGH-AFFINITY CHOLINE TRANSPORT PROTEIN"/>
    <property type="match status" value="1"/>
</dbReference>
<evidence type="ECO:0000256" key="1">
    <source>
        <dbReference type="ARBA" id="ARBA00004651"/>
    </source>
</evidence>
<comment type="subcellular location">
    <subcellularLocation>
        <location evidence="1">Cell membrane</location>
        <topology evidence="1">Multi-pass membrane protein</topology>
    </subcellularLocation>
</comment>
<dbReference type="PANTHER" id="PTHR30047">
    <property type="entry name" value="HIGH-AFFINITY CHOLINE TRANSPORT PROTEIN-RELATED"/>
    <property type="match status" value="1"/>
</dbReference>
<name>A0ABT2JC71_9PSEU</name>
<evidence type="ECO:0000256" key="7">
    <source>
        <dbReference type="ARBA" id="ARBA00023136"/>
    </source>
</evidence>
<dbReference type="InterPro" id="IPR000060">
    <property type="entry name" value="BCCT_transptr"/>
</dbReference>
<keyword evidence="5 9" id="KW-0812">Transmembrane</keyword>
<accession>A0ABT2JC71</accession>
<comment type="caution">
    <text evidence="10">The sequence shown here is derived from an EMBL/GenBank/DDBJ whole genome shotgun (WGS) entry which is preliminary data.</text>
</comment>
<keyword evidence="4" id="KW-1003">Cell membrane</keyword>
<evidence type="ECO:0000256" key="5">
    <source>
        <dbReference type="ARBA" id="ARBA00022692"/>
    </source>
</evidence>
<reference evidence="10 11" key="1">
    <citation type="submission" date="2021-02" db="EMBL/GenBank/DDBJ databases">
        <title>Actinophytocola xerophila sp. nov., isolated from soil of cotton cropping field.</title>
        <authorList>
            <person name="Huang R."/>
            <person name="Chen X."/>
            <person name="Ge X."/>
            <person name="Liu W."/>
        </authorList>
    </citation>
    <scope>NUCLEOTIDE SEQUENCE [LARGE SCALE GENOMIC DNA]</scope>
    <source>
        <strain evidence="10 11">S1-96</strain>
    </source>
</reference>
<feature type="transmembrane region" description="Helical" evidence="9">
    <location>
        <begin position="103"/>
        <end position="124"/>
    </location>
</feature>
<feature type="transmembrane region" description="Helical" evidence="9">
    <location>
        <begin position="26"/>
        <end position="44"/>
    </location>
</feature>
<gene>
    <name evidence="10" type="ORF">JT362_20280</name>
</gene>
<dbReference type="NCBIfam" id="TIGR00842">
    <property type="entry name" value="bcct"/>
    <property type="match status" value="1"/>
</dbReference>
<feature type="transmembrane region" description="Helical" evidence="9">
    <location>
        <begin position="161"/>
        <end position="178"/>
    </location>
</feature>
<evidence type="ECO:0000256" key="4">
    <source>
        <dbReference type="ARBA" id="ARBA00022475"/>
    </source>
</evidence>
<feature type="transmembrane region" description="Helical" evidence="9">
    <location>
        <begin position="367"/>
        <end position="385"/>
    </location>
</feature>
<evidence type="ECO:0000256" key="3">
    <source>
        <dbReference type="ARBA" id="ARBA00022448"/>
    </source>
</evidence>
<keyword evidence="6 9" id="KW-1133">Transmembrane helix</keyword>
<keyword evidence="11" id="KW-1185">Reference proteome</keyword>
<evidence type="ECO:0000256" key="9">
    <source>
        <dbReference type="SAM" id="Phobius"/>
    </source>
</evidence>
<evidence type="ECO:0000256" key="6">
    <source>
        <dbReference type="ARBA" id="ARBA00022989"/>
    </source>
</evidence>
<feature type="region of interest" description="Disordered" evidence="8">
    <location>
        <begin position="554"/>
        <end position="575"/>
    </location>
</feature>
<dbReference type="Proteomes" id="UP001156441">
    <property type="component" value="Unassembled WGS sequence"/>
</dbReference>